<name>A0ABT8BLN8_9HYPH</name>
<dbReference type="Pfam" id="PF01343">
    <property type="entry name" value="Peptidase_S49"/>
    <property type="match status" value="1"/>
</dbReference>
<proteinExistence type="inferred from homology"/>
<dbReference type="InterPro" id="IPR029045">
    <property type="entry name" value="ClpP/crotonase-like_dom_sf"/>
</dbReference>
<dbReference type="PANTHER" id="PTHR42987:SF4">
    <property type="entry name" value="PROTEASE SOHB-RELATED"/>
    <property type="match status" value="1"/>
</dbReference>
<dbReference type="Proteomes" id="UP001224644">
    <property type="component" value="Unassembled WGS sequence"/>
</dbReference>
<protein>
    <submittedName>
        <fullName evidence="4">S49 family peptidase</fullName>
    </submittedName>
</protein>
<organism evidence="4 5">
    <name type="scientific">Methylobacterium adhaesivum</name>
    <dbReference type="NCBI Taxonomy" id="333297"/>
    <lineage>
        <taxon>Bacteria</taxon>
        <taxon>Pseudomonadati</taxon>
        <taxon>Pseudomonadota</taxon>
        <taxon>Alphaproteobacteria</taxon>
        <taxon>Hyphomicrobiales</taxon>
        <taxon>Methylobacteriaceae</taxon>
        <taxon>Methylobacterium</taxon>
    </lineage>
</organism>
<dbReference type="CDD" id="cd07022">
    <property type="entry name" value="S49_Sppa_36K_type"/>
    <property type="match status" value="1"/>
</dbReference>
<dbReference type="RefSeq" id="WP_238226199.1">
    <property type="nucleotide sequence ID" value="NZ_BPQD01000016.1"/>
</dbReference>
<evidence type="ECO:0000256" key="2">
    <source>
        <dbReference type="SAM" id="MobiDB-lite"/>
    </source>
</evidence>
<keyword evidence="5" id="KW-1185">Reference proteome</keyword>
<evidence type="ECO:0000256" key="1">
    <source>
        <dbReference type="ARBA" id="ARBA00008683"/>
    </source>
</evidence>
<comment type="similarity">
    <text evidence="1">Belongs to the peptidase S49 family.</text>
</comment>
<dbReference type="InterPro" id="IPR002142">
    <property type="entry name" value="Peptidase_S49"/>
</dbReference>
<dbReference type="PANTHER" id="PTHR42987">
    <property type="entry name" value="PEPTIDASE S49"/>
    <property type="match status" value="1"/>
</dbReference>
<feature type="region of interest" description="Disordered" evidence="2">
    <location>
        <begin position="332"/>
        <end position="355"/>
    </location>
</feature>
<dbReference type="SUPFAM" id="SSF52096">
    <property type="entry name" value="ClpP/crotonase"/>
    <property type="match status" value="1"/>
</dbReference>
<feature type="domain" description="Peptidase S49" evidence="3">
    <location>
        <begin position="71"/>
        <end position="214"/>
    </location>
</feature>
<dbReference type="EMBL" id="JAUFPX010000015">
    <property type="protein sequence ID" value="MDN3592104.1"/>
    <property type="molecule type" value="Genomic_DNA"/>
</dbReference>
<evidence type="ECO:0000313" key="4">
    <source>
        <dbReference type="EMBL" id="MDN3592104.1"/>
    </source>
</evidence>
<reference evidence="5" key="1">
    <citation type="journal article" date="2019" name="Int. J. Syst. Evol. Microbiol.">
        <title>The Global Catalogue of Microorganisms (GCM) 10K type strain sequencing project: providing services to taxonomists for standard genome sequencing and annotation.</title>
        <authorList>
            <consortium name="The Broad Institute Genomics Platform"/>
            <consortium name="The Broad Institute Genome Sequencing Center for Infectious Disease"/>
            <person name="Wu L."/>
            <person name="Ma J."/>
        </authorList>
    </citation>
    <scope>NUCLEOTIDE SEQUENCE [LARGE SCALE GENOMIC DNA]</scope>
    <source>
        <strain evidence="5">CECT 7069</strain>
    </source>
</reference>
<accession>A0ABT8BLN8</accession>
<dbReference type="InterPro" id="IPR033855">
    <property type="entry name" value="Protein_C"/>
</dbReference>
<sequence>MAIVTAEGPLFKRANLMTEFSGASSYDVLRRDLQAAVDNLGVKAILLNIDSPGGEAAGIGELAAAVRDVRGVKPIVAYVGDLGASAAYWLATAADSIVVGAGAALGSIGVRASYADSSARDAARGVATVEFVSSQSPFKKSDITSDEGRGRVQARVDALAQVFVEAVAVNRGVSVDRVLDAFGKGDVLIGQAAVAAGMADSIGTFEGTLAALAAGETRFASGGRLSNQESQAMPTTEEMNAAVEAAVTAEREKAAAAQATAVAAAQAEATATATASATATVQAAERKRVSSIHDLTIAGYEAERDEAIQSGSTPGDFAALMVKAEKAKGAQRGKAIDEDQAANADVTPGGTPVATGDDAAVKAIMSARAAALGSK</sequence>
<evidence type="ECO:0000259" key="3">
    <source>
        <dbReference type="Pfam" id="PF01343"/>
    </source>
</evidence>
<dbReference type="Gene3D" id="3.90.226.10">
    <property type="entry name" value="2-enoyl-CoA Hydratase, Chain A, domain 1"/>
    <property type="match status" value="1"/>
</dbReference>
<gene>
    <name evidence="4" type="ORF">QWZ12_16015</name>
</gene>
<evidence type="ECO:0000313" key="5">
    <source>
        <dbReference type="Proteomes" id="UP001224644"/>
    </source>
</evidence>
<comment type="caution">
    <text evidence="4">The sequence shown here is derived from an EMBL/GenBank/DDBJ whole genome shotgun (WGS) entry which is preliminary data.</text>
</comment>